<dbReference type="AlphaFoldDB" id="A0A8J5HV71"/>
<feature type="region of interest" description="Disordered" evidence="1">
    <location>
        <begin position="308"/>
        <end position="328"/>
    </location>
</feature>
<sequence>MGCNSSKVEKSDLVFLCRERRDLIAAAVDRRYDLAAAHAAYFDALSSVGDALHRFVQEGLTVASSSLPPDSPLLTVPSPIGKGKIKSSSVRRGPPAAAVSSYVTTLTHALSPDGSHLPLSSVADSQADHDRISEPDGGGGDHGKDESSTPHQHISSSSPNSSFLKSSVEMPQTIYQEPFPQPRSDSLNNGYEYGYFYPPYGVTVAPGTPAADEKSGPSAPMVAPPTPPPPSPAKTSGWEFLDPFASYEHFLPNYSLGKLHTGFFTSSPDLGEVRKQEGIPDLEFELDAEPKKRVMKENTELKKNAIDKGLGGKESSAGKMEAVSAKNAKTKDEKTDAIWLAEKGRMNSGAFNNGKNGEAKDRKKGMEAFDKKSYASEDSEPSCGKSLISASSEQSFFLHSTRDLIDVVKEIREHFNSAADCGAEVSRMLEADKFPYHSRSGRFGDISFRILDQTAVPFLTSSLSFKPPQDANTSTMKGKTGKNNLADDVIMNSRNLSSTLEKLYLLEEKLYKEIKEEEKLRIIYEKRYKQLKALSDSGADSSKIEMTQISVRKLETEISVIVRSINSISNRMHKIRDEELQPLLTELVRGLLRMWQSVLNCHQKQLKVIVNSKIHKLVSRTGSQRESVSKATKELQLELINWYQCFIDWIFVQKSYIDALNGWLISWLPQEVEQTSDGVAPFSPSRIGAPSVFVLSNDWYHANKHISGKQVIEAMDTFIRILHNLLRTQKEEEHHRLEAEYLSQVYDKNLVNFMEKDTAGHLEIESVSENGLPHRDDGIVKLDFLRKRLDEKIHKHKESLNQIKKVSSSTLQSGLTPLFEALGSFTSDILREYDSVRIPTEGGEMQDKCKSRFS</sequence>
<feature type="compositionally biased region" description="Basic and acidic residues" evidence="1">
    <location>
        <begin position="126"/>
        <end position="148"/>
    </location>
</feature>
<feature type="compositionally biased region" description="Low complexity" evidence="1">
    <location>
        <begin position="149"/>
        <end position="166"/>
    </location>
</feature>
<organism evidence="4 5">
    <name type="scientific">Zingiber officinale</name>
    <name type="common">Ginger</name>
    <name type="synonym">Amomum zingiber</name>
    <dbReference type="NCBI Taxonomy" id="94328"/>
    <lineage>
        <taxon>Eukaryota</taxon>
        <taxon>Viridiplantae</taxon>
        <taxon>Streptophyta</taxon>
        <taxon>Embryophyta</taxon>
        <taxon>Tracheophyta</taxon>
        <taxon>Spermatophyta</taxon>
        <taxon>Magnoliopsida</taxon>
        <taxon>Liliopsida</taxon>
        <taxon>Zingiberales</taxon>
        <taxon>Zingiberaceae</taxon>
        <taxon>Zingiber</taxon>
    </lineage>
</organism>
<dbReference type="Pfam" id="PF04782">
    <property type="entry name" value="DUF632"/>
    <property type="match status" value="1"/>
</dbReference>
<feature type="compositionally biased region" description="Low complexity" evidence="1">
    <location>
        <begin position="66"/>
        <end position="88"/>
    </location>
</feature>
<dbReference type="OrthoDB" id="1925648at2759"/>
<dbReference type="Proteomes" id="UP000734854">
    <property type="component" value="Unassembled WGS sequence"/>
</dbReference>
<evidence type="ECO:0000256" key="1">
    <source>
        <dbReference type="SAM" id="MobiDB-lite"/>
    </source>
</evidence>
<dbReference type="PANTHER" id="PTHR21450:SF57">
    <property type="entry name" value="BZIP TRANSCRIPTION FACTOR-LIKE"/>
    <property type="match status" value="1"/>
</dbReference>
<keyword evidence="5" id="KW-1185">Reference proteome</keyword>
<gene>
    <name evidence="4" type="ORF">ZIOFF_006117</name>
</gene>
<protein>
    <recommendedName>
        <fullName evidence="6">Nitrate regulatory gene2 protein</fullName>
    </recommendedName>
</protein>
<accession>A0A8J5HV71</accession>
<comment type="caution">
    <text evidence="4">The sequence shown here is derived from an EMBL/GenBank/DDBJ whole genome shotgun (WGS) entry which is preliminary data.</text>
</comment>
<reference evidence="4 5" key="1">
    <citation type="submission" date="2020-08" db="EMBL/GenBank/DDBJ databases">
        <title>Plant Genome Project.</title>
        <authorList>
            <person name="Zhang R.-G."/>
        </authorList>
    </citation>
    <scope>NUCLEOTIDE SEQUENCE [LARGE SCALE GENOMIC DNA]</scope>
    <source>
        <tissue evidence="4">Rhizome</tissue>
    </source>
</reference>
<evidence type="ECO:0008006" key="6">
    <source>
        <dbReference type="Google" id="ProtNLM"/>
    </source>
</evidence>
<feature type="region of interest" description="Disordered" evidence="1">
    <location>
        <begin position="113"/>
        <end position="166"/>
    </location>
</feature>
<proteinExistence type="predicted"/>
<feature type="domain" description="DUF630" evidence="3">
    <location>
        <begin position="1"/>
        <end position="58"/>
    </location>
</feature>
<feature type="region of interest" description="Disordered" evidence="1">
    <location>
        <begin position="66"/>
        <end position="92"/>
    </location>
</feature>
<feature type="compositionally biased region" description="Pro residues" evidence="1">
    <location>
        <begin position="222"/>
        <end position="232"/>
    </location>
</feature>
<evidence type="ECO:0000313" key="5">
    <source>
        <dbReference type="Proteomes" id="UP000734854"/>
    </source>
</evidence>
<dbReference type="PANTHER" id="PTHR21450">
    <property type="entry name" value="PROTEIN ALTERED PHOSPHATE STARVATION RESPONSE 1"/>
    <property type="match status" value="1"/>
</dbReference>
<dbReference type="Pfam" id="PF04783">
    <property type="entry name" value="DUF630"/>
    <property type="match status" value="1"/>
</dbReference>
<dbReference type="InterPro" id="IPR006867">
    <property type="entry name" value="DUF632"/>
</dbReference>
<dbReference type="EMBL" id="JACMSC010000002">
    <property type="protein sequence ID" value="KAG6532277.1"/>
    <property type="molecule type" value="Genomic_DNA"/>
</dbReference>
<feature type="domain" description="DUF632" evidence="2">
    <location>
        <begin position="404"/>
        <end position="723"/>
    </location>
</feature>
<evidence type="ECO:0000259" key="2">
    <source>
        <dbReference type="Pfam" id="PF04782"/>
    </source>
</evidence>
<feature type="region of interest" description="Disordered" evidence="1">
    <location>
        <begin position="207"/>
        <end position="234"/>
    </location>
</feature>
<evidence type="ECO:0000259" key="3">
    <source>
        <dbReference type="Pfam" id="PF04783"/>
    </source>
</evidence>
<evidence type="ECO:0000313" key="4">
    <source>
        <dbReference type="EMBL" id="KAG6532277.1"/>
    </source>
</evidence>
<dbReference type="InterPro" id="IPR006868">
    <property type="entry name" value="DUF630"/>
</dbReference>
<name>A0A8J5HV71_ZINOF</name>